<evidence type="ECO:0000313" key="2">
    <source>
        <dbReference type="Proteomes" id="UP000217289"/>
    </source>
</evidence>
<dbReference type="KEGG" id="mbd:MEBOL_000332"/>
<dbReference type="EMBL" id="CP022163">
    <property type="protein sequence ID" value="ATB26898.1"/>
    <property type="molecule type" value="Genomic_DNA"/>
</dbReference>
<protein>
    <recommendedName>
        <fullName evidence="3">SEC-C motif domain protein</fullName>
    </recommendedName>
</protein>
<dbReference type="OrthoDB" id="1441538at2"/>
<dbReference type="AlphaFoldDB" id="A0A286NV19"/>
<sequence>MDEGRPVVVDTAQLTRIEAVHRGFLFQHLYAARSLLLTPGTDVLAVIVESDEDVEIVRANGRTYVQVKFRAGPLGNTDIEAALERFDTYRRLHQSGARPGEAVFVIATNAPLTPSFANRVADPSWPRDVRIDHPGSAASGDPVTPISPASLADAFNVCRELAARLPYALLSPETLVWKLAGAVMAAASGAAPRADHAFRPDELTGLFEQIVIQLQDFPAPPSVYRAQADEPTLLADAPLRLIAGYSGAGKTAWVSQAALHTVGDLAYYDLREVPGPSLASGLSRDLAARIYGASGGRLGEVLLPGASGLEILKGLARRLVSEGRKLTVVLDNAHGPQPSDVEAAVRAAPGLNFVLLCQPGAHQLELARRLGVESETLHGWSPDAIAAEAASMNCRANLADCQALLALTGGLPLYVQNALTVARSELGGDVAALCAQFSALTHSVETVQELILSRTVDALSGLARHALGVLSLSDVPLSHEEIVGVVTASLGIDGRAAAGLLRGLRTAAVLEVFGGDRLKIHDAFRLLGRAQLASLGADSEGAAYRSLRDVLLTSLKADWNYPKQKLFMRILAETVDVKTLVQLGTDELFHEMGLWPEIEAHLRKAAESDSVEPESRFWALDGIVFNAMREGGDIRPHIERMKRLVTDHDLGQDERLAVGMKEMNLLAREGRADAAMRVKVETQAALKATPAHQRIFRYNAAVALYQLGEHDKAASEAFAVAQEYYDLLGISPQVVLGRNPSKLRPLLKESDDVEDDCKHLADCLDLYAKALNTDGGDAMFARVHAMKFYELAHAPESLIRVGQDLVDEFIGRCDYIGARQVFDANLLPILQQFKLAAYIIPVRSHYAVTLAYCGDFGGAEAEMARLVPYEAGLSATGRLELQKQRQIIAKLRRNPPPPQWLPPPGFPLPDAAPRSAERLRKLGRNELCFCGSGKKYKKCHG</sequence>
<dbReference type="Pfam" id="PF02810">
    <property type="entry name" value="SEC-C"/>
    <property type="match status" value="1"/>
</dbReference>
<evidence type="ECO:0008006" key="3">
    <source>
        <dbReference type="Google" id="ProtNLM"/>
    </source>
</evidence>
<dbReference type="SUPFAM" id="SSF103642">
    <property type="entry name" value="Sec-C motif"/>
    <property type="match status" value="1"/>
</dbReference>
<reference evidence="1 2" key="1">
    <citation type="submission" date="2017-06" db="EMBL/GenBank/DDBJ databases">
        <authorList>
            <person name="Kim H.J."/>
            <person name="Triplett B.A."/>
        </authorList>
    </citation>
    <scope>NUCLEOTIDE SEQUENCE [LARGE SCALE GENOMIC DNA]</scope>
    <source>
        <strain evidence="1 2">DSM 14713</strain>
    </source>
</reference>
<dbReference type="Gene3D" id="3.10.450.50">
    <property type="match status" value="1"/>
</dbReference>
<name>A0A286NV19_9BACT</name>
<organism evidence="1 2">
    <name type="scientific">Melittangium boletus DSM 14713</name>
    <dbReference type="NCBI Taxonomy" id="1294270"/>
    <lineage>
        <taxon>Bacteria</taxon>
        <taxon>Pseudomonadati</taxon>
        <taxon>Myxococcota</taxon>
        <taxon>Myxococcia</taxon>
        <taxon>Myxococcales</taxon>
        <taxon>Cystobacterineae</taxon>
        <taxon>Archangiaceae</taxon>
        <taxon>Melittangium</taxon>
    </lineage>
</organism>
<accession>A0A286NV19</accession>
<dbReference type="InterPro" id="IPR004027">
    <property type="entry name" value="SEC_C_motif"/>
</dbReference>
<dbReference type="Proteomes" id="UP000217289">
    <property type="component" value="Chromosome"/>
</dbReference>
<gene>
    <name evidence="1" type="ORF">MEBOL_000332</name>
</gene>
<proteinExistence type="predicted"/>
<keyword evidence="2" id="KW-1185">Reference proteome</keyword>
<evidence type="ECO:0000313" key="1">
    <source>
        <dbReference type="EMBL" id="ATB26898.1"/>
    </source>
</evidence>
<dbReference type="RefSeq" id="WP_095975778.1">
    <property type="nucleotide sequence ID" value="NZ_CP022163.1"/>
</dbReference>